<dbReference type="STRING" id="1120923.SAMN02746095_02152"/>
<comment type="caution">
    <text evidence="2">The sequence shown here is derived from an EMBL/GenBank/DDBJ whole genome shotgun (WGS) entry which is preliminary data.</text>
</comment>
<dbReference type="GO" id="GO:0015074">
    <property type="term" value="P:DNA integration"/>
    <property type="evidence" value="ECO:0007669"/>
    <property type="project" value="InterPro"/>
</dbReference>
<dbReference type="OrthoDB" id="7362268at2"/>
<proteinExistence type="predicted"/>
<reference evidence="2 3" key="1">
    <citation type="submission" date="2012-11" db="EMBL/GenBank/DDBJ databases">
        <title>Whole genome sequence of Acidocella aminolytica 101 = DSM 11237.</title>
        <authorList>
            <person name="Azuma Y."/>
            <person name="Higashiura N."/>
            <person name="Hirakawa H."/>
            <person name="Matsushita K."/>
        </authorList>
    </citation>
    <scope>NUCLEOTIDE SEQUENCE [LARGE SCALE GENOMIC DNA]</scope>
    <source>
        <strain evidence="3">101 / DSM 11237</strain>
    </source>
</reference>
<organism evidence="2 3">
    <name type="scientific">Acidocella aminolytica 101 = DSM 11237</name>
    <dbReference type="NCBI Taxonomy" id="1120923"/>
    <lineage>
        <taxon>Bacteria</taxon>
        <taxon>Pseudomonadati</taxon>
        <taxon>Pseudomonadota</taxon>
        <taxon>Alphaproteobacteria</taxon>
        <taxon>Acetobacterales</taxon>
        <taxon>Acidocellaceae</taxon>
        <taxon>Acidocella</taxon>
    </lineage>
</organism>
<protein>
    <recommendedName>
        <fullName evidence="1">Integrase catalytic domain-containing protein</fullName>
    </recommendedName>
</protein>
<keyword evidence="3" id="KW-1185">Reference proteome</keyword>
<dbReference type="Pfam" id="PF13683">
    <property type="entry name" value="rve_3"/>
    <property type="match status" value="1"/>
</dbReference>
<evidence type="ECO:0000259" key="1">
    <source>
        <dbReference type="Pfam" id="PF13683"/>
    </source>
</evidence>
<evidence type="ECO:0000313" key="2">
    <source>
        <dbReference type="EMBL" id="GAN78965.1"/>
    </source>
</evidence>
<dbReference type="Proteomes" id="UP000032668">
    <property type="component" value="Unassembled WGS sequence"/>
</dbReference>
<name>A0A0D6PB28_9PROT</name>
<gene>
    <name evidence="2" type="ORF">Aam_012_009</name>
</gene>
<dbReference type="EMBL" id="BANC01000012">
    <property type="protein sequence ID" value="GAN78965.1"/>
    <property type="molecule type" value="Genomic_DNA"/>
</dbReference>
<sequence>MLIRESPIQVVTTSAHKIQDSPGKPQQNAVVDSFNGRFRDECLNVSLLSNLGHAWSVIEATIMLSDHTSALAA</sequence>
<dbReference type="InterPro" id="IPR001584">
    <property type="entry name" value="Integrase_cat-core"/>
</dbReference>
<dbReference type="AlphaFoldDB" id="A0A0D6PB28"/>
<dbReference type="SUPFAM" id="SSF53098">
    <property type="entry name" value="Ribonuclease H-like"/>
    <property type="match status" value="1"/>
</dbReference>
<accession>A0A0D6PB28</accession>
<dbReference type="InterPro" id="IPR012337">
    <property type="entry name" value="RNaseH-like_sf"/>
</dbReference>
<evidence type="ECO:0000313" key="3">
    <source>
        <dbReference type="Proteomes" id="UP000032668"/>
    </source>
</evidence>
<feature type="domain" description="Integrase catalytic" evidence="1">
    <location>
        <begin position="20"/>
        <end position="61"/>
    </location>
</feature>